<reference evidence="1" key="1">
    <citation type="submission" date="2020-09" db="EMBL/GenBank/DDBJ databases">
        <title>A novel bacterium of genus Mangrovicoccus, isolated from South China Sea.</title>
        <authorList>
            <person name="Huang H."/>
            <person name="Mo K."/>
            <person name="Hu Y."/>
        </authorList>
    </citation>
    <scope>NUCLEOTIDE SEQUENCE</scope>
    <source>
        <strain evidence="1">HB182678</strain>
    </source>
</reference>
<organism evidence="1 2">
    <name type="scientific">Mangrovicoccus algicola</name>
    <dbReference type="NCBI Taxonomy" id="2771008"/>
    <lineage>
        <taxon>Bacteria</taxon>
        <taxon>Pseudomonadati</taxon>
        <taxon>Pseudomonadota</taxon>
        <taxon>Alphaproteobacteria</taxon>
        <taxon>Rhodobacterales</taxon>
        <taxon>Paracoccaceae</taxon>
        <taxon>Mangrovicoccus</taxon>
    </lineage>
</organism>
<accession>A0A8J7CMH4</accession>
<evidence type="ECO:0000313" key="1">
    <source>
        <dbReference type="EMBL" id="MBE3640456.1"/>
    </source>
</evidence>
<dbReference type="Proteomes" id="UP000609121">
    <property type="component" value="Unassembled WGS sequence"/>
</dbReference>
<comment type="caution">
    <text evidence="1">The sequence shown here is derived from an EMBL/GenBank/DDBJ whole genome shotgun (WGS) entry which is preliminary data.</text>
</comment>
<protein>
    <submittedName>
        <fullName evidence="1">DUF2384 domain-containing protein</fullName>
    </submittedName>
</protein>
<dbReference type="EMBL" id="JACVXA010000095">
    <property type="protein sequence ID" value="MBE3640456.1"/>
    <property type="molecule type" value="Genomic_DNA"/>
</dbReference>
<keyword evidence="2" id="KW-1185">Reference proteome</keyword>
<name>A0A8J7CMH4_9RHOB</name>
<proteinExistence type="predicted"/>
<dbReference type="AlphaFoldDB" id="A0A8J7CMH4"/>
<evidence type="ECO:0000313" key="2">
    <source>
        <dbReference type="Proteomes" id="UP000609121"/>
    </source>
</evidence>
<gene>
    <name evidence="1" type="ORF">ICN82_19815</name>
</gene>
<sequence length="238" mass="25987">MRYVSLKDIACRRSPSMTGPALPPAPEAAPLMRDARIEARMRDAREVEVALTLTASDLPAQAADALQGRLADRLEAALSREFGQLVAAYRARLEEQLAKGQDAALREALNRVRLQTGVLAGLPMADQAEACELLGLSLANPSATMRRKEQKGEILRFTLEGRARYPLFQFDAEAQRLHPAMSAILAERPAGWSDFRLLYWLTRPHRALGDATPAARLGRDPGAVLAAFRDAAEPADHG</sequence>